<dbReference type="EMBL" id="PUHW01000337">
    <property type="protein sequence ID" value="KAG0686981.1"/>
    <property type="molecule type" value="Genomic_DNA"/>
</dbReference>
<keyword evidence="5 11" id="KW-0812">Transmembrane</keyword>
<evidence type="ECO:0000256" key="2">
    <source>
        <dbReference type="ARBA" id="ARBA00004922"/>
    </source>
</evidence>
<keyword evidence="6" id="KW-0735">Signal-anchor</keyword>
<reference evidence="12" key="1">
    <citation type="submission" date="2020-11" db="EMBL/GenBank/DDBJ databases">
        <title>Kefir isolates.</title>
        <authorList>
            <person name="Marcisauskas S."/>
            <person name="Kim Y."/>
            <person name="Blasche S."/>
        </authorList>
    </citation>
    <scope>NUCLEOTIDE SEQUENCE</scope>
    <source>
        <strain evidence="12">Olga-1</strain>
    </source>
</reference>
<sequence>MVLLRRSILPKVSIVIGLLFFGLLVLVSHQFGSTDSIKDIKLHLQSINLNSDSVSSKKKIKLFNYLQEDIESLNTVSVDEFLHGNVLTKKLFDTFFDIVIENQLYYPLQRRMSLNDNGKPTIDNVFFKKDPNEILSEDFLLNMFEFPEDFINDLKIKHLNIIDSLPKNYKPKFYSGSGYAIVGGGKYSWYSLIAVKCLRNAGAQLPVEIILPTKDDYNSLICDTLLPELNAKCVNMENIFNKKTLDKMKISGYQLKSLALLASSFKDVFLMDSDSYVVNNPENLFKSSLYKEKHMLSWPDFWRRTISPKFYEIAGINVTTEPIRHLNDIFTDINIMKLEDKENFDLFYDLNFHDRQGTLMDWSSESGQLLINKDVHFNTLLLAFYYNKDGPFGYHPLLSQGGAGEGDKETFIAAAHVLNKPFYQVYKKSDGAFGFYNHFDTWEHGAIVQYDPIKDWDNVGLIKNQIKNDIKKQGTNFKYDYSKYFIDELTASKSKPLFYHCHDPKFDPFSISERKLMFIRDSENKVTNKRRRILGHDFPRNQVDLELSLWNIANDYLCDKKLSFSIFNDKNIESFCENFMPEQLEFLEKSNFLITENYDESKFEENLSGSTDIFEEDDTKKESNEEKEESN</sequence>
<gene>
    <name evidence="12" type="ORF">C6P40_003059</name>
</gene>
<evidence type="ECO:0000256" key="11">
    <source>
        <dbReference type="SAM" id="Phobius"/>
    </source>
</evidence>
<dbReference type="InterPro" id="IPR029044">
    <property type="entry name" value="Nucleotide-diphossugar_trans"/>
</dbReference>
<dbReference type="SUPFAM" id="SSF53448">
    <property type="entry name" value="Nucleotide-diphospho-sugar transferases"/>
    <property type="match status" value="1"/>
</dbReference>
<comment type="caution">
    <text evidence="12">The sequence shown here is derived from an EMBL/GenBank/DDBJ whole genome shotgun (WGS) entry which is preliminary data.</text>
</comment>
<feature type="compositionally biased region" description="Basic and acidic residues" evidence="10">
    <location>
        <begin position="618"/>
        <end position="631"/>
    </location>
</feature>
<organism evidence="12 13">
    <name type="scientific">Pichia californica</name>
    <dbReference type="NCBI Taxonomy" id="460514"/>
    <lineage>
        <taxon>Eukaryota</taxon>
        <taxon>Fungi</taxon>
        <taxon>Dikarya</taxon>
        <taxon>Ascomycota</taxon>
        <taxon>Saccharomycotina</taxon>
        <taxon>Pichiomycetes</taxon>
        <taxon>Pichiales</taxon>
        <taxon>Pichiaceae</taxon>
        <taxon>Pichia</taxon>
    </lineage>
</organism>
<evidence type="ECO:0000313" key="12">
    <source>
        <dbReference type="EMBL" id="KAG0686981.1"/>
    </source>
</evidence>
<evidence type="ECO:0000256" key="6">
    <source>
        <dbReference type="ARBA" id="ARBA00022968"/>
    </source>
</evidence>
<dbReference type="Proteomes" id="UP000697127">
    <property type="component" value="Unassembled WGS sequence"/>
</dbReference>
<dbReference type="InterPro" id="IPR022751">
    <property type="entry name" value="Alpha_mannosyltransferase"/>
</dbReference>
<evidence type="ECO:0000256" key="1">
    <source>
        <dbReference type="ARBA" id="ARBA00004323"/>
    </source>
</evidence>
<protein>
    <recommendedName>
        <fullName evidence="14">Alpha-1,2-mannosyltransferase</fullName>
    </recommendedName>
</protein>
<comment type="pathway">
    <text evidence="2">Protein modification; protein glycosylation.</text>
</comment>
<dbReference type="AlphaFoldDB" id="A0A9P6WHI5"/>
<keyword evidence="4" id="KW-0808">Transferase</keyword>
<evidence type="ECO:0000256" key="10">
    <source>
        <dbReference type="SAM" id="MobiDB-lite"/>
    </source>
</evidence>
<evidence type="ECO:0000256" key="4">
    <source>
        <dbReference type="ARBA" id="ARBA00022679"/>
    </source>
</evidence>
<comment type="similarity">
    <text evidence="3">Belongs to the MNN1/MNT family.</text>
</comment>
<dbReference type="PANTHER" id="PTHR31646">
    <property type="entry name" value="ALPHA-1,2-MANNOSYLTRANSFERASE MNN2"/>
    <property type="match status" value="1"/>
</dbReference>
<keyword evidence="7 11" id="KW-1133">Transmembrane helix</keyword>
<keyword evidence="13" id="KW-1185">Reference proteome</keyword>
<dbReference type="PANTHER" id="PTHR31646:SF1">
    <property type="entry name" value="ALPHA-1,2-MANNOSYLTRANSFERASE MNN2"/>
    <property type="match status" value="1"/>
</dbReference>
<comment type="subcellular location">
    <subcellularLocation>
        <location evidence="1">Golgi apparatus membrane</location>
        <topology evidence="1">Single-pass type II membrane protein</topology>
    </subcellularLocation>
</comment>
<dbReference type="Pfam" id="PF11051">
    <property type="entry name" value="Mannosyl_trans3"/>
    <property type="match status" value="1"/>
</dbReference>
<keyword evidence="9 11" id="KW-0472">Membrane</keyword>
<evidence type="ECO:0000256" key="7">
    <source>
        <dbReference type="ARBA" id="ARBA00022989"/>
    </source>
</evidence>
<evidence type="ECO:0008006" key="14">
    <source>
        <dbReference type="Google" id="ProtNLM"/>
    </source>
</evidence>
<evidence type="ECO:0000256" key="8">
    <source>
        <dbReference type="ARBA" id="ARBA00023034"/>
    </source>
</evidence>
<dbReference type="GO" id="GO:0000139">
    <property type="term" value="C:Golgi membrane"/>
    <property type="evidence" value="ECO:0007669"/>
    <property type="project" value="UniProtKB-SubCell"/>
</dbReference>
<accession>A0A9P6WHI5</accession>
<evidence type="ECO:0000256" key="9">
    <source>
        <dbReference type="ARBA" id="ARBA00023136"/>
    </source>
</evidence>
<proteinExistence type="inferred from homology"/>
<keyword evidence="8" id="KW-0333">Golgi apparatus</keyword>
<feature type="region of interest" description="Disordered" evidence="10">
    <location>
        <begin position="604"/>
        <end position="631"/>
    </location>
</feature>
<evidence type="ECO:0000256" key="3">
    <source>
        <dbReference type="ARBA" id="ARBA00009105"/>
    </source>
</evidence>
<evidence type="ECO:0000256" key="5">
    <source>
        <dbReference type="ARBA" id="ARBA00022692"/>
    </source>
</evidence>
<dbReference type="GO" id="GO:0000026">
    <property type="term" value="F:alpha-1,2-mannosyltransferase activity"/>
    <property type="evidence" value="ECO:0007669"/>
    <property type="project" value="TreeGrafter"/>
</dbReference>
<feature type="transmembrane region" description="Helical" evidence="11">
    <location>
        <begin position="12"/>
        <end position="31"/>
    </location>
</feature>
<dbReference type="GO" id="GO:0046354">
    <property type="term" value="P:mannan biosynthetic process"/>
    <property type="evidence" value="ECO:0007669"/>
    <property type="project" value="TreeGrafter"/>
</dbReference>
<evidence type="ECO:0000313" key="13">
    <source>
        <dbReference type="Proteomes" id="UP000697127"/>
    </source>
</evidence>
<name>A0A9P6WHI5_9ASCO</name>